<feature type="compositionally biased region" description="Polar residues" evidence="1">
    <location>
        <begin position="76"/>
        <end position="85"/>
    </location>
</feature>
<reference evidence="2 3" key="1">
    <citation type="journal article" date="2019" name="Sci. Rep.">
        <title>Orb-weaving spider Araneus ventricosus genome elucidates the spidroin gene catalogue.</title>
        <authorList>
            <person name="Kono N."/>
            <person name="Nakamura H."/>
            <person name="Ohtoshi R."/>
            <person name="Moran D.A.P."/>
            <person name="Shinohara A."/>
            <person name="Yoshida Y."/>
            <person name="Fujiwara M."/>
            <person name="Mori M."/>
            <person name="Tomita M."/>
            <person name="Arakawa K."/>
        </authorList>
    </citation>
    <scope>NUCLEOTIDE SEQUENCE [LARGE SCALE GENOMIC DNA]</scope>
</reference>
<comment type="caution">
    <text evidence="2">The sequence shown here is derived from an EMBL/GenBank/DDBJ whole genome shotgun (WGS) entry which is preliminary data.</text>
</comment>
<sequence>MMRTTDTQAGTPSSRFRTTLTGGRLGPLRMMERATGPIHDGSSEESGFERGTLQLRGQNLITRPPRPRNISRENDLSPNKSTSRFGRTFTYFIP</sequence>
<dbReference type="EMBL" id="BGPR01015777">
    <property type="protein sequence ID" value="GBN70561.1"/>
    <property type="molecule type" value="Genomic_DNA"/>
</dbReference>
<feature type="region of interest" description="Disordered" evidence="1">
    <location>
        <begin position="1"/>
        <end position="87"/>
    </location>
</feature>
<accession>A0A4Y2R4N1</accession>
<dbReference type="AlphaFoldDB" id="A0A4Y2R4N1"/>
<organism evidence="2 3">
    <name type="scientific">Araneus ventricosus</name>
    <name type="common">Orbweaver spider</name>
    <name type="synonym">Epeira ventricosa</name>
    <dbReference type="NCBI Taxonomy" id="182803"/>
    <lineage>
        <taxon>Eukaryota</taxon>
        <taxon>Metazoa</taxon>
        <taxon>Ecdysozoa</taxon>
        <taxon>Arthropoda</taxon>
        <taxon>Chelicerata</taxon>
        <taxon>Arachnida</taxon>
        <taxon>Araneae</taxon>
        <taxon>Araneomorphae</taxon>
        <taxon>Entelegynae</taxon>
        <taxon>Araneoidea</taxon>
        <taxon>Araneidae</taxon>
        <taxon>Araneus</taxon>
    </lineage>
</organism>
<gene>
    <name evidence="2" type="ORF">AVEN_263238_1</name>
</gene>
<proteinExistence type="predicted"/>
<keyword evidence="3" id="KW-1185">Reference proteome</keyword>
<feature type="compositionally biased region" description="Polar residues" evidence="1">
    <location>
        <begin position="1"/>
        <end position="21"/>
    </location>
</feature>
<evidence type="ECO:0000313" key="2">
    <source>
        <dbReference type="EMBL" id="GBN70561.1"/>
    </source>
</evidence>
<evidence type="ECO:0000256" key="1">
    <source>
        <dbReference type="SAM" id="MobiDB-lite"/>
    </source>
</evidence>
<protein>
    <submittedName>
        <fullName evidence="2">Uncharacterized protein</fullName>
    </submittedName>
</protein>
<name>A0A4Y2R4N1_ARAVE</name>
<evidence type="ECO:0000313" key="3">
    <source>
        <dbReference type="Proteomes" id="UP000499080"/>
    </source>
</evidence>
<dbReference type="Proteomes" id="UP000499080">
    <property type="component" value="Unassembled WGS sequence"/>
</dbReference>